<protein>
    <submittedName>
        <fullName evidence="1">Uncharacterized protein</fullName>
    </submittedName>
</protein>
<dbReference type="Proteomes" id="UP000016517">
    <property type="component" value="Unassembled WGS sequence"/>
</dbReference>
<reference evidence="1 2" key="1">
    <citation type="submission" date="2013-08" db="EMBL/GenBank/DDBJ databases">
        <title>Study of Ammonical-Nitrogen removal by Nitrification Denitrification process using lab isolates.</title>
        <authorList>
            <person name="Khardenavis A.A."/>
            <person name="Pal R.R."/>
            <person name="Kapley A."/>
            <person name="Qureshi A."/>
            <person name="Purohit H.J."/>
        </authorList>
    </citation>
    <scope>NUCLEOTIDE SEQUENCE [LARGE SCALE GENOMIC DNA]</scope>
    <source>
        <strain evidence="1 2">EGD-HP18</strain>
    </source>
</reference>
<dbReference type="RefSeq" id="WP_021511410.1">
    <property type="nucleotide sequence ID" value="NZ_AVST01000116.1"/>
</dbReference>
<dbReference type="Gene3D" id="3.90.1150.40">
    <property type="entry name" value="Protein of unknown function DUF2002"/>
    <property type="match status" value="1"/>
</dbReference>
<sequence>MTFLSCKEIDELMTELGYTQTNTRIYAHEFKLKNGQYVYVKQLKDNQKRKKQPSRFMIHPSFRKFKEDLIKLEKVEFSFEEKGNMNTAFARFPQSSESECAKNPTRYGIGVNFKDKLALINFLKFIESNKYKELVFHGALHLPVHLQISLCGNVNQTVMG</sequence>
<proteinExistence type="predicted"/>
<organism evidence="1 2">
    <name type="scientific">Acinetobacter baumannii EGD-HP18</name>
    <dbReference type="NCBI Taxonomy" id="1358412"/>
    <lineage>
        <taxon>Bacteria</taxon>
        <taxon>Pseudomonadati</taxon>
        <taxon>Pseudomonadota</taxon>
        <taxon>Gammaproteobacteria</taxon>
        <taxon>Moraxellales</taxon>
        <taxon>Moraxellaceae</taxon>
        <taxon>Acinetobacter</taxon>
        <taxon>Acinetobacter calcoaceticus/baumannii complex</taxon>
    </lineage>
</organism>
<gene>
    <name evidence="1" type="ORF">N173_09215</name>
</gene>
<dbReference type="AlphaFoldDB" id="A0AAV3JUS9"/>
<name>A0AAV3JUS9_ACIBA</name>
<evidence type="ECO:0000313" key="2">
    <source>
        <dbReference type="Proteomes" id="UP000016517"/>
    </source>
</evidence>
<dbReference type="EMBL" id="AVST01000116">
    <property type="protein sequence ID" value="ERH66549.1"/>
    <property type="molecule type" value="Genomic_DNA"/>
</dbReference>
<comment type="caution">
    <text evidence="1">The sequence shown here is derived from an EMBL/GenBank/DDBJ whole genome shotgun (WGS) entry which is preliminary data.</text>
</comment>
<accession>A0AAV3JUS9</accession>
<evidence type="ECO:0000313" key="1">
    <source>
        <dbReference type="EMBL" id="ERH66549.1"/>
    </source>
</evidence>